<dbReference type="GO" id="GO:0016301">
    <property type="term" value="F:kinase activity"/>
    <property type="evidence" value="ECO:0007669"/>
    <property type="project" value="UniProtKB-KW"/>
</dbReference>
<dbReference type="PROSITE" id="PS50885">
    <property type="entry name" value="HAMP"/>
    <property type="match status" value="1"/>
</dbReference>
<keyword evidence="9" id="KW-0812">Transmembrane</keyword>
<evidence type="ECO:0000256" key="2">
    <source>
        <dbReference type="ARBA" id="ARBA00012438"/>
    </source>
</evidence>
<keyword evidence="7" id="KW-0067">ATP-binding</keyword>
<feature type="region of interest" description="Disordered" evidence="8">
    <location>
        <begin position="1"/>
        <end position="21"/>
    </location>
</feature>
<dbReference type="InterPro" id="IPR011495">
    <property type="entry name" value="Sig_transdc_His_kin_sub2_dim/P"/>
</dbReference>
<evidence type="ECO:0000259" key="10">
    <source>
        <dbReference type="PROSITE" id="PS50885"/>
    </source>
</evidence>
<keyword evidence="9" id="KW-1133">Transmembrane helix</keyword>
<dbReference type="PANTHER" id="PTHR41523">
    <property type="entry name" value="TWO-COMPONENT SYSTEM SENSOR PROTEIN"/>
    <property type="match status" value="1"/>
</dbReference>
<proteinExistence type="predicted"/>
<comment type="caution">
    <text evidence="11">The sequence shown here is derived from an EMBL/GenBank/DDBJ whole genome shotgun (WGS) entry which is preliminary data.</text>
</comment>
<evidence type="ECO:0000256" key="9">
    <source>
        <dbReference type="SAM" id="Phobius"/>
    </source>
</evidence>
<evidence type="ECO:0000256" key="3">
    <source>
        <dbReference type="ARBA" id="ARBA00022553"/>
    </source>
</evidence>
<evidence type="ECO:0000256" key="4">
    <source>
        <dbReference type="ARBA" id="ARBA00022679"/>
    </source>
</evidence>
<protein>
    <recommendedName>
        <fullName evidence="2">histidine kinase</fullName>
        <ecNumber evidence="2">2.7.13.3</ecNumber>
    </recommendedName>
</protein>
<evidence type="ECO:0000256" key="8">
    <source>
        <dbReference type="SAM" id="MobiDB-lite"/>
    </source>
</evidence>
<dbReference type="Gene3D" id="3.30.450.20">
    <property type="entry name" value="PAS domain"/>
    <property type="match status" value="1"/>
</dbReference>
<sequence>MATDDPATHPAADRPAASATPRPRLIARWPTGAKLFLILSIALLPLALIATFATLRVTQIADTELGAHLRVAAAEASRSIAIELVGDMTALRVAVDALGEDSRDTPSCARAQGIFAQQATQGTSFVIVDRRGRALCGEPFPGAAAFARQAGSGVVSARIVPAGPGGGGVMLRVDGRKDGTSAAAFFPAAFLARISRPSGLGNDYGAALLLGGDRLDLVRLPRQSTLERRETSRNDLAIAGLSLEMQVRSAPVGSPLLIALALPLVMWALASAISWFVVDRLLIAPLRALRGSIAAFTPGDQPDPALFRALPAQEIRELGDTFRALSRTVAIHEAGLAEGLVRQTKLTREVHHRVKNNLQVIASLINFHARGASSAEVSHAYASIQRRVDALAVVHRYHFAEMEENRGVGMRAVLGELASNIRATAPEGSRIGIVLDIDNFHVTQDVAVAVAFLATELIELAMTSDPQAQLRVSLKPDGEKGRAVLRLSSRALVDSDVLRARLRDRYGRVIEGLTRQLRSTLQHDPLTGAYEIAIAVMAPA</sequence>
<reference evidence="11 12" key="1">
    <citation type="submission" date="2020-03" db="EMBL/GenBank/DDBJ databases">
        <authorList>
            <person name="Wang L."/>
            <person name="He N."/>
            <person name="Li Y."/>
            <person name="Fang Y."/>
            <person name="Zhang F."/>
        </authorList>
    </citation>
    <scope>NUCLEOTIDE SEQUENCE [LARGE SCALE GENOMIC DNA]</scope>
    <source>
        <strain evidence="11 12">36D10-4-7</strain>
    </source>
</reference>
<keyword evidence="4" id="KW-0808">Transferase</keyword>
<feature type="domain" description="HAMP" evidence="10">
    <location>
        <begin position="280"/>
        <end position="334"/>
    </location>
</feature>
<dbReference type="InterPro" id="IPR003660">
    <property type="entry name" value="HAMP_dom"/>
</dbReference>
<evidence type="ECO:0000256" key="1">
    <source>
        <dbReference type="ARBA" id="ARBA00000085"/>
    </source>
</evidence>
<dbReference type="EC" id="2.7.13.3" evidence="2"/>
<evidence type="ECO:0000313" key="12">
    <source>
        <dbReference type="Proteomes" id="UP000732399"/>
    </source>
</evidence>
<accession>A0ABX1CRG2</accession>
<feature type="transmembrane region" description="Helical" evidence="9">
    <location>
        <begin position="256"/>
        <end position="278"/>
    </location>
</feature>
<keyword evidence="3" id="KW-0597">Phosphoprotein</keyword>
<keyword evidence="6 11" id="KW-0418">Kinase</keyword>
<dbReference type="Pfam" id="PF07568">
    <property type="entry name" value="HisKA_2"/>
    <property type="match status" value="1"/>
</dbReference>
<comment type="catalytic activity">
    <reaction evidence="1">
        <text>ATP + protein L-histidine = ADP + protein N-phospho-L-histidine.</text>
        <dbReference type="EC" id="2.7.13.3"/>
    </reaction>
</comment>
<keyword evidence="9" id="KW-0472">Membrane</keyword>
<dbReference type="EMBL" id="JAAVJH010000010">
    <property type="protein sequence ID" value="NJR79876.1"/>
    <property type="molecule type" value="Genomic_DNA"/>
</dbReference>
<gene>
    <name evidence="11" type="ORF">HBH26_14910</name>
</gene>
<dbReference type="PANTHER" id="PTHR41523:SF8">
    <property type="entry name" value="ETHYLENE RESPONSE SENSOR PROTEIN"/>
    <property type="match status" value="1"/>
</dbReference>
<feature type="transmembrane region" description="Helical" evidence="9">
    <location>
        <begin position="35"/>
        <end position="55"/>
    </location>
</feature>
<name>A0ABX1CRG2_9SPHN</name>
<keyword evidence="5" id="KW-0547">Nucleotide-binding</keyword>
<dbReference type="Proteomes" id="UP000732399">
    <property type="component" value="Unassembled WGS sequence"/>
</dbReference>
<evidence type="ECO:0000256" key="6">
    <source>
        <dbReference type="ARBA" id="ARBA00022777"/>
    </source>
</evidence>
<evidence type="ECO:0000313" key="11">
    <source>
        <dbReference type="EMBL" id="NJR79876.1"/>
    </source>
</evidence>
<organism evidence="11 12">
    <name type="scientific">Sphingomonas corticis</name>
    <dbReference type="NCBI Taxonomy" id="2722791"/>
    <lineage>
        <taxon>Bacteria</taxon>
        <taxon>Pseudomonadati</taxon>
        <taxon>Pseudomonadota</taxon>
        <taxon>Alphaproteobacteria</taxon>
        <taxon>Sphingomonadales</taxon>
        <taxon>Sphingomonadaceae</taxon>
        <taxon>Sphingomonas</taxon>
    </lineage>
</organism>
<dbReference type="RefSeq" id="WP_168135463.1">
    <property type="nucleotide sequence ID" value="NZ_JAAVJH010000010.1"/>
</dbReference>
<keyword evidence="12" id="KW-1185">Reference proteome</keyword>
<evidence type="ECO:0000256" key="7">
    <source>
        <dbReference type="ARBA" id="ARBA00022840"/>
    </source>
</evidence>
<evidence type="ECO:0000256" key="5">
    <source>
        <dbReference type="ARBA" id="ARBA00022741"/>
    </source>
</evidence>